<evidence type="ECO:0000313" key="2">
    <source>
        <dbReference type="EMBL" id="KAG2536907.1"/>
    </source>
</evidence>
<sequence>MVSVLSVNGKGKSLYNLLKSRRRALGSSSMDLQRRSLHVHPRALGSCSSGPHAPSFPSAAAAHHNQRANVRSRCRFSRGAAHHRATARAPPPSPPADRSCATVASLSSSTSPSPPPSVPPKLSTESTQI</sequence>
<dbReference type="AlphaFoldDB" id="A0A8T0MIF5"/>
<comment type="caution">
    <text evidence="2">The sequence shown here is derived from an EMBL/GenBank/DDBJ whole genome shotgun (WGS) entry which is preliminary data.</text>
</comment>
<accession>A0A8T0MIF5</accession>
<evidence type="ECO:0000256" key="1">
    <source>
        <dbReference type="SAM" id="MobiDB-lite"/>
    </source>
</evidence>
<feature type="region of interest" description="Disordered" evidence="1">
    <location>
        <begin position="42"/>
        <end position="129"/>
    </location>
</feature>
<dbReference type="EMBL" id="CM029054">
    <property type="protein sequence ID" value="KAG2536907.1"/>
    <property type="molecule type" value="Genomic_DNA"/>
</dbReference>
<feature type="compositionally biased region" description="Basic residues" evidence="1">
    <location>
        <begin position="64"/>
        <end position="86"/>
    </location>
</feature>
<proteinExistence type="predicted"/>
<reference evidence="2" key="1">
    <citation type="submission" date="2020-05" db="EMBL/GenBank/DDBJ databases">
        <title>WGS assembly of Panicum virgatum.</title>
        <authorList>
            <person name="Lovell J.T."/>
            <person name="Jenkins J."/>
            <person name="Shu S."/>
            <person name="Juenger T.E."/>
            <person name="Schmutz J."/>
        </authorList>
    </citation>
    <scope>NUCLEOTIDE SEQUENCE</scope>
    <source>
        <strain evidence="2">AP13</strain>
    </source>
</reference>
<dbReference type="Proteomes" id="UP000823388">
    <property type="component" value="Chromosome 9N"/>
</dbReference>
<gene>
    <name evidence="2" type="ORF">PVAP13_9NG233046</name>
</gene>
<protein>
    <submittedName>
        <fullName evidence="2">Uncharacterized protein</fullName>
    </submittedName>
</protein>
<feature type="compositionally biased region" description="Low complexity" evidence="1">
    <location>
        <begin position="48"/>
        <end position="63"/>
    </location>
</feature>
<keyword evidence="3" id="KW-1185">Reference proteome</keyword>
<organism evidence="2 3">
    <name type="scientific">Panicum virgatum</name>
    <name type="common">Blackwell switchgrass</name>
    <dbReference type="NCBI Taxonomy" id="38727"/>
    <lineage>
        <taxon>Eukaryota</taxon>
        <taxon>Viridiplantae</taxon>
        <taxon>Streptophyta</taxon>
        <taxon>Embryophyta</taxon>
        <taxon>Tracheophyta</taxon>
        <taxon>Spermatophyta</taxon>
        <taxon>Magnoliopsida</taxon>
        <taxon>Liliopsida</taxon>
        <taxon>Poales</taxon>
        <taxon>Poaceae</taxon>
        <taxon>PACMAD clade</taxon>
        <taxon>Panicoideae</taxon>
        <taxon>Panicodae</taxon>
        <taxon>Paniceae</taxon>
        <taxon>Panicinae</taxon>
        <taxon>Panicum</taxon>
        <taxon>Panicum sect. Hiantes</taxon>
    </lineage>
</organism>
<name>A0A8T0MIF5_PANVG</name>
<feature type="compositionally biased region" description="Low complexity" evidence="1">
    <location>
        <begin position="101"/>
        <end position="111"/>
    </location>
</feature>
<evidence type="ECO:0000313" key="3">
    <source>
        <dbReference type="Proteomes" id="UP000823388"/>
    </source>
</evidence>